<proteinExistence type="predicted"/>
<protein>
    <submittedName>
        <fullName evidence="1">Uncharacterized protein</fullName>
    </submittedName>
</protein>
<accession>A0ABQ8PNS5</accession>
<evidence type="ECO:0000313" key="2">
    <source>
        <dbReference type="Proteomes" id="UP001151295"/>
    </source>
</evidence>
<dbReference type="Gene3D" id="3.30.559.10">
    <property type="entry name" value="Chloramphenicol acetyltransferase-like domain"/>
    <property type="match status" value="2"/>
</dbReference>
<dbReference type="Proteomes" id="UP001151295">
    <property type="component" value="Unassembled WGS sequence"/>
</dbReference>
<keyword evidence="2" id="KW-1185">Reference proteome</keyword>
<name>A0ABQ8PNS5_9FUNG</name>
<dbReference type="EMBL" id="JANBQD010000028">
    <property type="protein sequence ID" value="KAJ1992344.1"/>
    <property type="molecule type" value="Genomic_DNA"/>
</dbReference>
<comment type="caution">
    <text evidence="1">The sequence shown here is derived from an EMBL/GenBank/DDBJ whole genome shotgun (WGS) entry which is preliminary data.</text>
</comment>
<reference evidence="1" key="1">
    <citation type="submission" date="2022-07" db="EMBL/GenBank/DDBJ databases">
        <title>Phylogenomic reconstructions and comparative analyses of Kickxellomycotina fungi.</title>
        <authorList>
            <person name="Reynolds N.K."/>
            <person name="Stajich J.E."/>
            <person name="Barry K."/>
            <person name="Grigoriev I.V."/>
            <person name="Crous P."/>
            <person name="Smith M.E."/>
        </authorList>
    </citation>
    <scope>NUCLEOTIDE SEQUENCE</scope>
    <source>
        <strain evidence="1">BCRC 34882</strain>
    </source>
</reference>
<gene>
    <name evidence="1" type="ORF">EDC05_002842</name>
</gene>
<dbReference type="InterPro" id="IPR023213">
    <property type="entry name" value="CAT-like_dom_sf"/>
</dbReference>
<evidence type="ECO:0000313" key="1">
    <source>
        <dbReference type="EMBL" id="KAJ1992344.1"/>
    </source>
</evidence>
<sequence>MAVDGNDYSQDILVPDIDEPREYKLTPLDGSSAGRSNCQFVFFYALPRKRHAEVSKQLQISFYQTMRHYPIFYGRLDETENELASRFEKEYARTEGLPYWIAWLKELLTGNGMLNVVHSGRDLAGLRDYVGNAVCPVHMSISLEELKRSLADVGRHKMLDSEWFAKFLAMFANPMASQLTVSNISRLGFYQADFGFGPLVHMTQYPVLAPGFSVLHPLSPGGSIHILWNIAKDVFERLKADSLFCRCVDIIF</sequence>
<organism evidence="1 2">
    <name type="scientific">Coemansia umbellata</name>
    <dbReference type="NCBI Taxonomy" id="1424467"/>
    <lineage>
        <taxon>Eukaryota</taxon>
        <taxon>Fungi</taxon>
        <taxon>Fungi incertae sedis</taxon>
        <taxon>Zoopagomycota</taxon>
        <taxon>Kickxellomycotina</taxon>
        <taxon>Kickxellomycetes</taxon>
        <taxon>Kickxellales</taxon>
        <taxon>Kickxellaceae</taxon>
        <taxon>Coemansia</taxon>
    </lineage>
</organism>